<gene>
    <name evidence="12" type="ORF">SAMN05660649_04417</name>
</gene>
<evidence type="ECO:0000313" key="12">
    <source>
        <dbReference type="EMBL" id="SFH24964.1"/>
    </source>
</evidence>
<organism evidence="12 13">
    <name type="scientific">Desulfotruncus arcticus DSM 17038</name>
    <dbReference type="NCBI Taxonomy" id="1121424"/>
    <lineage>
        <taxon>Bacteria</taxon>
        <taxon>Bacillati</taxon>
        <taxon>Bacillota</taxon>
        <taxon>Clostridia</taxon>
        <taxon>Eubacteriales</taxon>
        <taxon>Desulfallaceae</taxon>
        <taxon>Desulfotruncus</taxon>
    </lineage>
</organism>
<evidence type="ECO:0000256" key="4">
    <source>
        <dbReference type="ARBA" id="ARBA00012930"/>
    </source>
</evidence>
<comment type="function">
    <text evidence="2">Catalyzes the hydrolysis of N-formyl-L-kynurenine to L-kynurenine, the second step in the kynurenine pathway of tryptophan degradation.</text>
</comment>
<dbReference type="Pfam" id="PF04199">
    <property type="entry name" value="Cyclase"/>
    <property type="match status" value="1"/>
</dbReference>
<evidence type="ECO:0000256" key="10">
    <source>
        <dbReference type="ARBA" id="ARBA00048496"/>
    </source>
</evidence>
<comment type="cofactor">
    <cofactor evidence="1">
        <name>Zn(2+)</name>
        <dbReference type="ChEBI" id="CHEBI:29105"/>
    </cofactor>
</comment>
<evidence type="ECO:0000256" key="7">
    <source>
        <dbReference type="ARBA" id="ARBA00022801"/>
    </source>
</evidence>
<evidence type="ECO:0000313" key="13">
    <source>
        <dbReference type="Proteomes" id="UP000199337"/>
    </source>
</evidence>
<evidence type="ECO:0000256" key="2">
    <source>
        <dbReference type="ARBA" id="ARBA00002204"/>
    </source>
</evidence>
<comment type="catalytic activity">
    <reaction evidence="10">
        <text>N-formyl-L-kynurenine + H2O = L-kynurenine + formate + H(+)</text>
        <dbReference type="Rhea" id="RHEA:13009"/>
        <dbReference type="ChEBI" id="CHEBI:15377"/>
        <dbReference type="ChEBI" id="CHEBI:15378"/>
        <dbReference type="ChEBI" id="CHEBI:15740"/>
        <dbReference type="ChEBI" id="CHEBI:57959"/>
        <dbReference type="ChEBI" id="CHEBI:58629"/>
        <dbReference type="EC" id="3.5.1.9"/>
    </reaction>
</comment>
<dbReference type="InterPro" id="IPR037175">
    <property type="entry name" value="KFase_sf"/>
</dbReference>
<dbReference type="STRING" id="341036.SAMN05660649_04417"/>
<dbReference type="Proteomes" id="UP000199337">
    <property type="component" value="Unassembled WGS sequence"/>
</dbReference>
<dbReference type="EMBL" id="FOOX01000021">
    <property type="protein sequence ID" value="SFH24964.1"/>
    <property type="molecule type" value="Genomic_DNA"/>
</dbReference>
<dbReference type="SUPFAM" id="SSF102198">
    <property type="entry name" value="Putative cyclase"/>
    <property type="match status" value="1"/>
</dbReference>
<dbReference type="AlphaFoldDB" id="A0A1I2YH56"/>
<evidence type="ECO:0000256" key="8">
    <source>
        <dbReference type="ARBA" id="ARBA00022833"/>
    </source>
</evidence>
<evidence type="ECO:0000256" key="9">
    <source>
        <dbReference type="ARBA" id="ARBA00023079"/>
    </source>
</evidence>
<sequence>MKVIDISMSIHHAMPVYKNKPEKKPALKFIQDFSNSNNCESEITLGMHTGTHVDAPLHMLPGGSTVDQINLDKVVTKCRVLDFTGLPEKITAQDLAAKEIEPDVFILLKTSNSYQQGFDFNFVFLEQSGAAYFEKAGVSGVGIDALGIEREQPGHPTHKTLFEAGIIIIEGLRLAEVAEGDYLLCAAPLKVVGAESAPARALLIRF</sequence>
<dbReference type="PANTHER" id="PTHR31118:SF12">
    <property type="entry name" value="CYCLASE-LIKE PROTEIN 2"/>
    <property type="match status" value="1"/>
</dbReference>
<accession>A0A1I2YH56</accession>
<dbReference type="InterPro" id="IPR007325">
    <property type="entry name" value="KFase/CYL"/>
</dbReference>
<evidence type="ECO:0000256" key="3">
    <source>
        <dbReference type="ARBA" id="ARBA00011738"/>
    </source>
</evidence>
<dbReference type="FunFam" id="3.50.30.50:FF:000001">
    <property type="entry name" value="Kynurenine formamidase"/>
    <property type="match status" value="1"/>
</dbReference>
<comment type="pathway">
    <text evidence="11">Amino-acid degradation; L-tryptophan degradation via kynurenine pathway; L-kynurenine from L-tryptophan: step 2/2.</text>
</comment>
<protein>
    <recommendedName>
        <fullName evidence="5">Kynurenine formamidase</fullName>
        <ecNumber evidence="4">3.5.1.9</ecNumber>
    </recommendedName>
</protein>
<evidence type="ECO:0000256" key="6">
    <source>
        <dbReference type="ARBA" id="ARBA00022723"/>
    </source>
</evidence>
<evidence type="ECO:0000256" key="5">
    <source>
        <dbReference type="ARBA" id="ARBA00014889"/>
    </source>
</evidence>
<dbReference type="RefSeq" id="WP_092474456.1">
    <property type="nucleotide sequence ID" value="NZ_FOOX01000021.1"/>
</dbReference>
<keyword evidence="8" id="KW-0862">Zinc</keyword>
<dbReference type="OrthoDB" id="9796085at2"/>
<keyword evidence="9" id="KW-0823">Tryptophan catabolism</keyword>
<evidence type="ECO:0000256" key="1">
    <source>
        <dbReference type="ARBA" id="ARBA00001947"/>
    </source>
</evidence>
<keyword evidence="13" id="KW-1185">Reference proteome</keyword>
<comment type="subunit">
    <text evidence="3">Homodimer.</text>
</comment>
<name>A0A1I2YH56_9FIRM</name>
<dbReference type="GO" id="GO:0046872">
    <property type="term" value="F:metal ion binding"/>
    <property type="evidence" value="ECO:0007669"/>
    <property type="project" value="UniProtKB-KW"/>
</dbReference>
<proteinExistence type="predicted"/>
<dbReference type="GO" id="GO:0019441">
    <property type="term" value="P:L-tryptophan catabolic process to kynurenine"/>
    <property type="evidence" value="ECO:0007669"/>
    <property type="project" value="InterPro"/>
</dbReference>
<keyword evidence="7" id="KW-0378">Hydrolase</keyword>
<dbReference type="Gene3D" id="3.50.30.50">
    <property type="entry name" value="Putative cyclase"/>
    <property type="match status" value="1"/>
</dbReference>
<reference evidence="13" key="1">
    <citation type="submission" date="2016-10" db="EMBL/GenBank/DDBJ databases">
        <authorList>
            <person name="Varghese N."/>
            <person name="Submissions S."/>
        </authorList>
    </citation>
    <scope>NUCLEOTIDE SEQUENCE [LARGE SCALE GENOMIC DNA]</scope>
    <source>
        <strain evidence="13">DSM 17038</strain>
    </source>
</reference>
<keyword evidence="6" id="KW-0479">Metal-binding</keyword>
<dbReference type="PANTHER" id="PTHR31118">
    <property type="entry name" value="CYCLASE-LIKE PROTEIN 2"/>
    <property type="match status" value="1"/>
</dbReference>
<evidence type="ECO:0000256" key="11">
    <source>
        <dbReference type="ARBA" id="ARBA00060547"/>
    </source>
</evidence>
<dbReference type="EC" id="3.5.1.9" evidence="4"/>
<dbReference type="GO" id="GO:0004061">
    <property type="term" value="F:arylformamidase activity"/>
    <property type="evidence" value="ECO:0007669"/>
    <property type="project" value="UniProtKB-EC"/>
</dbReference>